<dbReference type="HOGENOM" id="CLU_2312927_0_0_1"/>
<gene>
    <name evidence="2" type="ORF">GLOINDRAFT_99480</name>
</gene>
<dbReference type="AlphaFoldDB" id="U9TRH6"/>
<evidence type="ECO:0000256" key="1">
    <source>
        <dbReference type="SAM" id="Phobius"/>
    </source>
</evidence>
<name>U9TRH6_RHIID</name>
<keyword evidence="1" id="KW-0472">Membrane</keyword>
<reference evidence="2" key="1">
    <citation type="submission" date="2013-07" db="EMBL/GenBank/DDBJ databases">
        <title>The genome of an arbuscular mycorrhizal fungus provides insights into the evolution of the oldest plant symbiosis.</title>
        <authorList>
            <consortium name="DOE Joint Genome Institute"/>
            <person name="Tisserant E."/>
            <person name="Malbreil M."/>
            <person name="Kuo A."/>
            <person name="Kohler A."/>
            <person name="Symeonidi A."/>
            <person name="Balestrini R."/>
            <person name="Charron P."/>
            <person name="Duensing N."/>
            <person name="Frei-dit-Frey N."/>
            <person name="Gianinazzi-Pearson V."/>
            <person name="Gilbert B."/>
            <person name="Handa Y."/>
            <person name="Hijri M."/>
            <person name="Kaul R."/>
            <person name="Kawaguchi M."/>
            <person name="Krajinski F."/>
            <person name="Lammers P."/>
            <person name="Lapierre D."/>
            <person name="Masclaux F.G."/>
            <person name="Murat C."/>
            <person name="Morin E."/>
            <person name="Ndikumana S."/>
            <person name="Pagni M."/>
            <person name="Petitpierre D."/>
            <person name="Requena N."/>
            <person name="Rosikiewicz P."/>
            <person name="Riley R."/>
            <person name="Saito K."/>
            <person name="San Clemente H."/>
            <person name="Shapiro H."/>
            <person name="van Tuinen D."/>
            <person name="Becard G."/>
            <person name="Bonfante P."/>
            <person name="Paszkowski U."/>
            <person name="Shachar-Hill Y."/>
            <person name="Young J.P."/>
            <person name="Sanders I.R."/>
            <person name="Henrissat B."/>
            <person name="Rensing S.A."/>
            <person name="Grigoriev I.V."/>
            <person name="Corradi N."/>
            <person name="Roux C."/>
            <person name="Martin F."/>
        </authorList>
    </citation>
    <scope>NUCLEOTIDE SEQUENCE</scope>
    <source>
        <strain evidence="2">DAOM 197198</strain>
    </source>
</reference>
<sequence length="100" mass="12031">NQLSDEEINCVNEYENQYECENEWNEYDENDYEYDENQTIDYKSENSGLYFKNILLTLYYKESCVIKCILILAFILILYGSYSMVIFGINHYCLVVHVFK</sequence>
<feature type="non-terminal residue" evidence="2">
    <location>
        <position position="1"/>
    </location>
</feature>
<protein>
    <submittedName>
        <fullName evidence="2">Uncharacterized protein</fullName>
    </submittedName>
</protein>
<keyword evidence="1" id="KW-1133">Transmembrane helix</keyword>
<feature type="transmembrane region" description="Helical" evidence="1">
    <location>
        <begin position="68"/>
        <end position="89"/>
    </location>
</feature>
<accession>U9TRH6</accession>
<proteinExistence type="predicted"/>
<keyword evidence="1" id="KW-0812">Transmembrane</keyword>
<organism evidence="2">
    <name type="scientific">Rhizophagus irregularis (strain DAOM 181602 / DAOM 197198 / MUCL 43194)</name>
    <name type="common">Arbuscular mycorrhizal fungus</name>
    <name type="synonym">Glomus intraradices</name>
    <dbReference type="NCBI Taxonomy" id="747089"/>
    <lineage>
        <taxon>Eukaryota</taxon>
        <taxon>Fungi</taxon>
        <taxon>Fungi incertae sedis</taxon>
        <taxon>Mucoromycota</taxon>
        <taxon>Glomeromycotina</taxon>
        <taxon>Glomeromycetes</taxon>
        <taxon>Glomerales</taxon>
        <taxon>Glomeraceae</taxon>
        <taxon>Rhizophagus</taxon>
    </lineage>
</organism>
<dbReference type="EMBL" id="KI292266">
    <property type="protein sequence ID" value="ESA05966.1"/>
    <property type="molecule type" value="Genomic_DNA"/>
</dbReference>
<evidence type="ECO:0000313" key="2">
    <source>
        <dbReference type="EMBL" id="ESA05966.1"/>
    </source>
</evidence>